<feature type="compositionally biased region" description="Polar residues" evidence="1">
    <location>
        <begin position="40"/>
        <end position="49"/>
    </location>
</feature>
<reference evidence="2" key="2">
    <citation type="journal article" date="2024" name="Plant">
        <title>Genomic evolution and insights into agronomic trait innovations of Sesamum species.</title>
        <authorList>
            <person name="Miao H."/>
            <person name="Wang L."/>
            <person name="Qu L."/>
            <person name="Liu H."/>
            <person name="Sun Y."/>
            <person name="Le M."/>
            <person name="Wang Q."/>
            <person name="Wei S."/>
            <person name="Zheng Y."/>
            <person name="Lin W."/>
            <person name="Duan Y."/>
            <person name="Cao H."/>
            <person name="Xiong S."/>
            <person name="Wang X."/>
            <person name="Wei L."/>
            <person name="Li C."/>
            <person name="Ma Q."/>
            <person name="Ju M."/>
            <person name="Zhao R."/>
            <person name="Li G."/>
            <person name="Mu C."/>
            <person name="Tian Q."/>
            <person name="Mei H."/>
            <person name="Zhang T."/>
            <person name="Gao T."/>
            <person name="Zhang H."/>
        </authorList>
    </citation>
    <scope>NUCLEOTIDE SEQUENCE</scope>
    <source>
        <strain evidence="2">3651</strain>
    </source>
</reference>
<keyword evidence="3" id="KW-1185">Reference proteome</keyword>
<dbReference type="AlphaFoldDB" id="A0AAE1YYJ3"/>
<name>A0AAE1YYJ3_9LAMI</name>
<reference evidence="2" key="1">
    <citation type="submission" date="2020-06" db="EMBL/GenBank/DDBJ databases">
        <authorList>
            <person name="Li T."/>
            <person name="Hu X."/>
            <person name="Zhang T."/>
            <person name="Song X."/>
            <person name="Zhang H."/>
            <person name="Dai N."/>
            <person name="Sheng W."/>
            <person name="Hou X."/>
            <person name="Wei L."/>
        </authorList>
    </citation>
    <scope>NUCLEOTIDE SEQUENCE</scope>
    <source>
        <strain evidence="2">3651</strain>
        <tissue evidence="2">Leaf</tissue>
    </source>
</reference>
<comment type="caution">
    <text evidence="2">The sequence shown here is derived from an EMBL/GenBank/DDBJ whole genome shotgun (WGS) entry which is preliminary data.</text>
</comment>
<dbReference type="Proteomes" id="UP001293254">
    <property type="component" value="Unassembled WGS sequence"/>
</dbReference>
<organism evidence="2 3">
    <name type="scientific">Sesamum alatum</name>
    <dbReference type="NCBI Taxonomy" id="300844"/>
    <lineage>
        <taxon>Eukaryota</taxon>
        <taxon>Viridiplantae</taxon>
        <taxon>Streptophyta</taxon>
        <taxon>Embryophyta</taxon>
        <taxon>Tracheophyta</taxon>
        <taxon>Spermatophyta</taxon>
        <taxon>Magnoliopsida</taxon>
        <taxon>eudicotyledons</taxon>
        <taxon>Gunneridae</taxon>
        <taxon>Pentapetalae</taxon>
        <taxon>asterids</taxon>
        <taxon>lamiids</taxon>
        <taxon>Lamiales</taxon>
        <taxon>Pedaliaceae</taxon>
        <taxon>Sesamum</taxon>
    </lineage>
</organism>
<evidence type="ECO:0000256" key="1">
    <source>
        <dbReference type="SAM" id="MobiDB-lite"/>
    </source>
</evidence>
<feature type="compositionally biased region" description="Basic and acidic residues" evidence="1">
    <location>
        <begin position="128"/>
        <end position="149"/>
    </location>
</feature>
<proteinExistence type="predicted"/>
<dbReference type="EMBL" id="JACGWO010000001">
    <property type="protein sequence ID" value="KAK4438656.1"/>
    <property type="molecule type" value="Genomic_DNA"/>
</dbReference>
<feature type="compositionally biased region" description="Basic residues" evidence="1">
    <location>
        <begin position="103"/>
        <end position="114"/>
    </location>
</feature>
<evidence type="ECO:0000313" key="2">
    <source>
        <dbReference type="EMBL" id="KAK4438656.1"/>
    </source>
</evidence>
<feature type="region of interest" description="Disordered" evidence="1">
    <location>
        <begin position="28"/>
        <end position="63"/>
    </location>
</feature>
<accession>A0AAE1YYJ3</accession>
<protein>
    <submittedName>
        <fullName evidence="2">Uncharacterized protein</fullName>
    </submittedName>
</protein>
<gene>
    <name evidence="2" type="ORF">Salat_0200100</name>
</gene>
<sequence length="149" mass="16031">MMNAHIVQLAGNLRRRNSLAVVTPLPSNAKLSTAPIGDQPSRSSENQMSAPIEVASDDARTASNPVEVIPLGSIHATKVISTGSKDASGEVEVAPTAGEPSKSKKRKRQHKHRSKIETSSKSNKRSSKRSERCAAKEAAEEEENTKHLK</sequence>
<feature type="region of interest" description="Disordered" evidence="1">
    <location>
        <begin position="82"/>
        <end position="149"/>
    </location>
</feature>
<evidence type="ECO:0000313" key="3">
    <source>
        <dbReference type="Proteomes" id="UP001293254"/>
    </source>
</evidence>